<dbReference type="SUPFAM" id="SSF48403">
    <property type="entry name" value="Ankyrin repeat"/>
    <property type="match status" value="1"/>
</dbReference>
<dbReference type="PANTHER" id="PTHR46231">
    <property type="entry name" value="ANKYRIN REPEAT AND BTB/POZ DOMAIN-CONTAINING PROTEIN 1"/>
    <property type="match status" value="1"/>
</dbReference>
<dbReference type="EnsemblMetazoa" id="XM_028660818.1">
    <property type="protein sequence ID" value="XP_028516619.1"/>
    <property type="gene ID" value="LOC110244985"/>
</dbReference>
<dbReference type="PROSITE" id="PS50097">
    <property type="entry name" value="BTB"/>
    <property type="match status" value="1"/>
</dbReference>
<dbReference type="PANTHER" id="PTHR46231:SF1">
    <property type="entry name" value="ANKYRIN REPEAT AND BTB_POZ DOMAIN-CONTAINING PROTEIN 1"/>
    <property type="match status" value="1"/>
</dbReference>
<organism evidence="5 6">
    <name type="scientific">Exaiptasia diaphana</name>
    <name type="common">Tropical sea anemone</name>
    <name type="synonym">Aiptasia pulchella</name>
    <dbReference type="NCBI Taxonomy" id="2652724"/>
    <lineage>
        <taxon>Eukaryota</taxon>
        <taxon>Metazoa</taxon>
        <taxon>Cnidaria</taxon>
        <taxon>Anthozoa</taxon>
        <taxon>Hexacorallia</taxon>
        <taxon>Actiniaria</taxon>
        <taxon>Aiptasiidae</taxon>
        <taxon>Exaiptasia</taxon>
    </lineage>
</organism>
<keyword evidence="1" id="KW-0677">Repeat</keyword>
<dbReference type="GO" id="GO:0000151">
    <property type="term" value="C:ubiquitin ligase complex"/>
    <property type="evidence" value="ECO:0007669"/>
    <property type="project" value="TreeGrafter"/>
</dbReference>
<dbReference type="SMART" id="SM00248">
    <property type="entry name" value="ANK"/>
    <property type="match status" value="2"/>
</dbReference>
<evidence type="ECO:0000256" key="1">
    <source>
        <dbReference type="ARBA" id="ARBA00022737"/>
    </source>
</evidence>
<accession>A0A913YNA5</accession>
<dbReference type="PROSITE" id="PS50297">
    <property type="entry name" value="ANK_REP_REGION"/>
    <property type="match status" value="1"/>
</dbReference>
<dbReference type="SUPFAM" id="SSF54695">
    <property type="entry name" value="POZ domain"/>
    <property type="match status" value="1"/>
</dbReference>
<feature type="repeat" description="ANK" evidence="3">
    <location>
        <begin position="35"/>
        <end position="60"/>
    </location>
</feature>
<feature type="domain" description="BTB" evidence="4">
    <location>
        <begin position="115"/>
        <end position="182"/>
    </location>
</feature>
<dbReference type="OrthoDB" id="684045at2759"/>
<evidence type="ECO:0000256" key="3">
    <source>
        <dbReference type="PROSITE-ProRule" id="PRU00023"/>
    </source>
</evidence>
<dbReference type="AlphaFoldDB" id="A0A913YNA5"/>
<name>A0A913YNA5_EXADI</name>
<evidence type="ECO:0000259" key="4">
    <source>
        <dbReference type="PROSITE" id="PS50097"/>
    </source>
</evidence>
<dbReference type="Proteomes" id="UP000887567">
    <property type="component" value="Unplaced"/>
</dbReference>
<evidence type="ECO:0000313" key="6">
    <source>
        <dbReference type="Proteomes" id="UP000887567"/>
    </source>
</evidence>
<dbReference type="InterPro" id="IPR011333">
    <property type="entry name" value="SKP1/BTB/POZ_sf"/>
</dbReference>
<proteinExistence type="predicted"/>
<dbReference type="SMART" id="SM00225">
    <property type="entry name" value="BTB"/>
    <property type="match status" value="1"/>
</dbReference>
<dbReference type="Gene3D" id="3.30.710.10">
    <property type="entry name" value="Potassium Channel Kv1.1, Chain A"/>
    <property type="match status" value="1"/>
</dbReference>
<dbReference type="Pfam" id="PF00651">
    <property type="entry name" value="BTB"/>
    <property type="match status" value="1"/>
</dbReference>
<dbReference type="GO" id="GO:0005737">
    <property type="term" value="C:cytoplasm"/>
    <property type="evidence" value="ECO:0007669"/>
    <property type="project" value="TreeGrafter"/>
</dbReference>
<evidence type="ECO:0000313" key="5">
    <source>
        <dbReference type="EnsemblMetazoa" id="XP_028516619.1"/>
    </source>
</evidence>
<keyword evidence="6" id="KW-1185">Reference proteome</keyword>
<dbReference type="InterPro" id="IPR000210">
    <property type="entry name" value="BTB/POZ_dom"/>
</dbReference>
<dbReference type="Pfam" id="PF13637">
    <property type="entry name" value="Ank_4"/>
    <property type="match status" value="1"/>
</dbReference>
<dbReference type="PROSITE" id="PS50088">
    <property type="entry name" value="ANK_REPEAT"/>
    <property type="match status" value="1"/>
</dbReference>
<dbReference type="InterPro" id="IPR036770">
    <property type="entry name" value="Ankyrin_rpt-contain_sf"/>
</dbReference>
<dbReference type="GeneID" id="110244985"/>
<dbReference type="RefSeq" id="XP_028516619.1">
    <property type="nucleotide sequence ID" value="XM_028660818.1"/>
</dbReference>
<keyword evidence="2 3" id="KW-0040">ANK repeat</keyword>
<protein>
    <recommendedName>
        <fullName evidence="4">BTB domain-containing protein</fullName>
    </recommendedName>
</protein>
<reference evidence="5" key="1">
    <citation type="submission" date="2022-11" db="UniProtKB">
        <authorList>
            <consortium name="EnsemblMetazoa"/>
        </authorList>
    </citation>
    <scope>IDENTIFICATION</scope>
</reference>
<dbReference type="InterPro" id="IPR044515">
    <property type="entry name" value="ABTB1"/>
</dbReference>
<dbReference type="InterPro" id="IPR002110">
    <property type="entry name" value="Ankyrin_rpt"/>
</dbReference>
<dbReference type="Gene3D" id="1.25.40.20">
    <property type="entry name" value="Ankyrin repeat-containing domain"/>
    <property type="match status" value="1"/>
</dbReference>
<sequence>MGSEELFYLCRIGDLENLKYLLETEDTELNVRDQWDSTPLYYACLCGHESMVQFLLERGATCEPSSFDGERCVYAALTDRIKAMLKGFKAITPECMRRDTYRECLRRFLEDQEFTDACFVVHGVKLHTHRIILTARSPYFANMFETKWRGKSVIRLNHPLVKPLAFKAILQYLYTGRLYVDVSGVEDCIILAKQCKLTKLREILRERLNFIDNFENSKKVSQPIKVVSVEPDAYSRELNEAFGSLVELVIPFPYKNQQVTNENFGNFFTEETEGNCNGLSHDFYK</sequence>
<dbReference type="CDD" id="cd18295">
    <property type="entry name" value="BTB1_POZ_ABTB1_BPOZ1"/>
    <property type="match status" value="1"/>
</dbReference>
<evidence type="ECO:0000256" key="2">
    <source>
        <dbReference type="ARBA" id="ARBA00023043"/>
    </source>
</evidence>